<comment type="caution">
    <text evidence="3">The sequence shown here is derived from an EMBL/GenBank/DDBJ whole genome shotgun (WGS) entry which is preliminary data.</text>
</comment>
<gene>
    <name evidence="3" type="ORF">FHX44_112965</name>
</gene>
<organism evidence="3 4">
    <name type="scientific">Pseudonocardia hierapolitana</name>
    <dbReference type="NCBI Taxonomy" id="1128676"/>
    <lineage>
        <taxon>Bacteria</taxon>
        <taxon>Bacillati</taxon>
        <taxon>Actinomycetota</taxon>
        <taxon>Actinomycetes</taxon>
        <taxon>Pseudonocardiales</taxon>
        <taxon>Pseudonocardiaceae</taxon>
        <taxon>Pseudonocardia</taxon>
    </lineage>
</organism>
<proteinExistence type="predicted"/>
<keyword evidence="4" id="KW-1185">Reference proteome</keyword>
<reference evidence="3 4" key="1">
    <citation type="submission" date="2019-06" db="EMBL/GenBank/DDBJ databases">
        <title>Sequencing the genomes of 1000 actinobacteria strains.</title>
        <authorList>
            <person name="Klenk H.-P."/>
        </authorList>
    </citation>
    <scope>NUCLEOTIDE SEQUENCE [LARGE SCALE GENOMIC DNA]</scope>
    <source>
        <strain evidence="3 4">DSM 45671</strain>
    </source>
</reference>
<evidence type="ECO:0000256" key="1">
    <source>
        <dbReference type="SAM" id="Phobius"/>
    </source>
</evidence>
<dbReference type="EMBL" id="VIWU01000001">
    <property type="protein sequence ID" value="TWF77064.1"/>
    <property type="molecule type" value="Genomic_DNA"/>
</dbReference>
<dbReference type="Pfam" id="PF08044">
    <property type="entry name" value="DUF1707"/>
    <property type="match status" value="1"/>
</dbReference>
<dbReference type="InterPro" id="IPR012551">
    <property type="entry name" value="DUF1707_SHOCT-like"/>
</dbReference>
<keyword evidence="1" id="KW-1133">Transmembrane helix</keyword>
<feature type="transmembrane region" description="Helical" evidence="1">
    <location>
        <begin position="119"/>
        <end position="140"/>
    </location>
</feature>
<evidence type="ECO:0000313" key="3">
    <source>
        <dbReference type="EMBL" id="TWF77064.1"/>
    </source>
</evidence>
<feature type="transmembrane region" description="Helical" evidence="1">
    <location>
        <begin position="85"/>
        <end position="107"/>
    </location>
</feature>
<evidence type="ECO:0000259" key="2">
    <source>
        <dbReference type="Pfam" id="PF08044"/>
    </source>
</evidence>
<protein>
    <submittedName>
        <fullName evidence="3">Uncharacterized protein DUF1707</fullName>
    </submittedName>
</protein>
<sequence length="146" mass="16170">MIRPVTEPVRPDDMRISDAERSAVQERLRRAHDIGQLDLGEFDDRVKSVWSARTRGELALVTADLPTPPPEPGRRRVFSDTGGGVTMRVLTIVWSSLAAVNFVVWGLIGLTAGHFLHPWWVWVAVPPGIALAVLYVAGIGRPRRES</sequence>
<name>A0A561SQC5_9PSEU</name>
<keyword evidence="1" id="KW-0472">Membrane</keyword>
<dbReference type="Proteomes" id="UP000321261">
    <property type="component" value="Unassembled WGS sequence"/>
</dbReference>
<keyword evidence="1" id="KW-0812">Transmembrane</keyword>
<dbReference type="AlphaFoldDB" id="A0A561SQC5"/>
<accession>A0A561SQC5</accession>
<feature type="domain" description="DUF1707" evidence="2">
    <location>
        <begin position="14"/>
        <end position="66"/>
    </location>
</feature>
<evidence type="ECO:0000313" key="4">
    <source>
        <dbReference type="Proteomes" id="UP000321261"/>
    </source>
</evidence>